<dbReference type="EMBL" id="ML170205">
    <property type="protein sequence ID" value="TDL18696.1"/>
    <property type="molecule type" value="Genomic_DNA"/>
</dbReference>
<sequence length="284" mass="31601">MFSGRERDGCINILVNDTQEAVLGDFGLSKIDNDFFTSMASTMQHGCTRWQAPELLFPPPGEIPSTSWATDMWSFGMVVLELFTECLPFAKTAVDSAVIIDIYHGRKPDRPVKSEVRGPGLSDRVWACVEKCWEKSPFDRPRASILVSQLADELGAESITPIEQFSHEESITEPVPALSNRLDSALDVQDRIMGLTFKHPSVKPPNVETPIRRSPRSHRSDPPGEVHVALPTRAFRTLGLTDNPKLLSRQLGPHTSGPVEEYSKLCHTEHSALANRSKWTKGIM</sequence>
<evidence type="ECO:0000259" key="2">
    <source>
        <dbReference type="PROSITE" id="PS50011"/>
    </source>
</evidence>
<accession>A0A4Y7PUJ8</accession>
<dbReference type="AlphaFoldDB" id="A0A4Y7PUJ8"/>
<evidence type="ECO:0000256" key="1">
    <source>
        <dbReference type="SAM" id="MobiDB-lite"/>
    </source>
</evidence>
<dbReference type="Gene3D" id="1.10.510.10">
    <property type="entry name" value="Transferase(Phosphotransferase) domain 1"/>
    <property type="match status" value="1"/>
</dbReference>
<dbReference type="PANTHER" id="PTHR23257">
    <property type="entry name" value="SERINE-THREONINE PROTEIN KINASE"/>
    <property type="match status" value="1"/>
</dbReference>
<dbReference type="SUPFAM" id="SSF56112">
    <property type="entry name" value="Protein kinase-like (PK-like)"/>
    <property type="match status" value="1"/>
</dbReference>
<keyword evidence="3" id="KW-0808">Transferase</keyword>
<dbReference type="VEuPathDB" id="FungiDB:BD410DRAFT_492379"/>
<feature type="region of interest" description="Disordered" evidence="1">
    <location>
        <begin position="199"/>
        <end position="226"/>
    </location>
</feature>
<keyword evidence="4" id="KW-1185">Reference proteome</keyword>
<feature type="domain" description="Protein kinase" evidence="2">
    <location>
        <begin position="1"/>
        <end position="154"/>
    </location>
</feature>
<proteinExistence type="predicted"/>
<evidence type="ECO:0000313" key="3">
    <source>
        <dbReference type="EMBL" id="TDL18696.1"/>
    </source>
</evidence>
<dbReference type="GO" id="GO:0005737">
    <property type="term" value="C:cytoplasm"/>
    <property type="evidence" value="ECO:0007669"/>
    <property type="project" value="TreeGrafter"/>
</dbReference>
<reference evidence="3 4" key="1">
    <citation type="submission" date="2018-06" db="EMBL/GenBank/DDBJ databases">
        <title>A transcriptomic atlas of mushroom development highlights an independent origin of complex multicellularity.</title>
        <authorList>
            <consortium name="DOE Joint Genome Institute"/>
            <person name="Krizsan K."/>
            <person name="Almasi E."/>
            <person name="Merenyi Z."/>
            <person name="Sahu N."/>
            <person name="Viragh M."/>
            <person name="Koszo T."/>
            <person name="Mondo S."/>
            <person name="Kiss B."/>
            <person name="Balint B."/>
            <person name="Kues U."/>
            <person name="Barry K."/>
            <person name="Hegedus J.C."/>
            <person name="Henrissat B."/>
            <person name="Johnson J."/>
            <person name="Lipzen A."/>
            <person name="Ohm R."/>
            <person name="Nagy I."/>
            <person name="Pangilinan J."/>
            <person name="Yan J."/>
            <person name="Xiong Y."/>
            <person name="Grigoriev I.V."/>
            <person name="Hibbett D.S."/>
            <person name="Nagy L.G."/>
        </authorList>
    </citation>
    <scope>NUCLEOTIDE SEQUENCE [LARGE SCALE GENOMIC DNA]</scope>
    <source>
        <strain evidence="3 4">SZMC22713</strain>
    </source>
</reference>
<dbReference type="InterPro" id="IPR001245">
    <property type="entry name" value="Ser-Thr/Tyr_kinase_cat_dom"/>
</dbReference>
<dbReference type="GO" id="GO:0005524">
    <property type="term" value="F:ATP binding"/>
    <property type="evidence" value="ECO:0007669"/>
    <property type="project" value="InterPro"/>
</dbReference>
<dbReference type="GO" id="GO:0004672">
    <property type="term" value="F:protein kinase activity"/>
    <property type="evidence" value="ECO:0007669"/>
    <property type="project" value="InterPro"/>
</dbReference>
<dbReference type="InterPro" id="IPR011009">
    <property type="entry name" value="Kinase-like_dom_sf"/>
</dbReference>
<dbReference type="InterPro" id="IPR050167">
    <property type="entry name" value="Ser_Thr_protein_kinase"/>
</dbReference>
<dbReference type="OrthoDB" id="122279at2759"/>
<protein>
    <submittedName>
        <fullName evidence="3">Kinase-like protein</fullName>
    </submittedName>
</protein>
<evidence type="ECO:0000313" key="4">
    <source>
        <dbReference type="Proteomes" id="UP000294933"/>
    </source>
</evidence>
<dbReference type="Proteomes" id="UP000294933">
    <property type="component" value="Unassembled WGS sequence"/>
</dbReference>
<gene>
    <name evidence="3" type="ORF">BD410DRAFT_492379</name>
</gene>
<dbReference type="PROSITE" id="PS50011">
    <property type="entry name" value="PROTEIN_KINASE_DOM"/>
    <property type="match status" value="1"/>
</dbReference>
<dbReference type="Pfam" id="PF07714">
    <property type="entry name" value="PK_Tyr_Ser-Thr"/>
    <property type="match status" value="1"/>
</dbReference>
<keyword evidence="3" id="KW-0418">Kinase</keyword>
<dbReference type="GO" id="GO:0007165">
    <property type="term" value="P:signal transduction"/>
    <property type="evidence" value="ECO:0007669"/>
    <property type="project" value="TreeGrafter"/>
</dbReference>
<organism evidence="3 4">
    <name type="scientific">Rickenella mellea</name>
    <dbReference type="NCBI Taxonomy" id="50990"/>
    <lineage>
        <taxon>Eukaryota</taxon>
        <taxon>Fungi</taxon>
        <taxon>Dikarya</taxon>
        <taxon>Basidiomycota</taxon>
        <taxon>Agaricomycotina</taxon>
        <taxon>Agaricomycetes</taxon>
        <taxon>Hymenochaetales</taxon>
        <taxon>Rickenellaceae</taxon>
        <taxon>Rickenella</taxon>
    </lineage>
</organism>
<name>A0A4Y7PUJ8_9AGAM</name>
<dbReference type="STRING" id="50990.A0A4Y7PUJ8"/>
<dbReference type="InterPro" id="IPR000719">
    <property type="entry name" value="Prot_kinase_dom"/>
</dbReference>